<proteinExistence type="predicted"/>
<protein>
    <recommendedName>
        <fullName evidence="4">DUF3325 domain-containing protein</fullName>
    </recommendedName>
</protein>
<dbReference type="EMBL" id="ATHL01000089">
    <property type="protein sequence ID" value="EQB13442.1"/>
    <property type="molecule type" value="Genomic_DNA"/>
</dbReference>
<name>T0HKB1_9SPHN</name>
<dbReference type="InterPro" id="IPR021762">
    <property type="entry name" value="DUF3325"/>
</dbReference>
<evidence type="ECO:0000256" key="1">
    <source>
        <dbReference type="SAM" id="Phobius"/>
    </source>
</evidence>
<dbReference type="OrthoDB" id="7508262at2"/>
<keyword evidence="1" id="KW-1133">Transmembrane helix</keyword>
<comment type="caution">
    <text evidence="2">The sequence shown here is derived from an EMBL/GenBank/DDBJ whole genome shotgun (WGS) entry which is preliminary data.</text>
</comment>
<accession>T0HKB1</accession>
<feature type="transmembrane region" description="Helical" evidence="1">
    <location>
        <begin position="44"/>
        <end position="67"/>
    </location>
</feature>
<evidence type="ECO:0000313" key="2">
    <source>
        <dbReference type="EMBL" id="EQB13442.1"/>
    </source>
</evidence>
<dbReference type="PATRIC" id="fig|1096930.3.peg.2827"/>
<evidence type="ECO:0008006" key="4">
    <source>
        <dbReference type="Google" id="ProtNLM"/>
    </source>
</evidence>
<organism evidence="2 3">
    <name type="scientific">Novosphingobium lindaniclasticum LE124</name>
    <dbReference type="NCBI Taxonomy" id="1096930"/>
    <lineage>
        <taxon>Bacteria</taxon>
        <taxon>Pseudomonadati</taxon>
        <taxon>Pseudomonadota</taxon>
        <taxon>Alphaproteobacteria</taxon>
        <taxon>Sphingomonadales</taxon>
        <taxon>Sphingomonadaceae</taxon>
        <taxon>Novosphingobium</taxon>
    </lineage>
</organism>
<keyword evidence="3" id="KW-1185">Reference proteome</keyword>
<dbReference type="RefSeq" id="WP_021234667.1">
    <property type="nucleotide sequence ID" value="NZ_ATHL01000089.1"/>
</dbReference>
<dbReference type="Pfam" id="PF11804">
    <property type="entry name" value="DUF3325"/>
    <property type="match status" value="1"/>
</dbReference>
<keyword evidence="1" id="KW-0472">Membrane</keyword>
<sequence>MIHFLSLVLAVTAFAALALSMKRHQRDLAGRTLSEREAGRLRIGGWALIALILAIDIFAFGFGYALVAWAGHLTMGAWLNVAWLCWKSPPPRSR</sequence>
<evidence type="ECO:0000313" key="3">
    <source>
        <dbReference type="Proteomes" id="UP000015527"/>
    </source>
</evidence>
<gene>
    <name evidence="2" type="ORF">L284_14215</name>
</gene>
<dbReference type="AlphaFoldDB" id="T0HKB1"/>
<keyword evidence="1" id="KW-0812">Transmembrane</keyword>
<reference evidence="2 3" key="1">
    <citation type="journal article" date="2013" name="Genome Announc.">
        <title>Genome Sequence of Novosphingobium lindaniclasticum LE124T, Isolated from a Hexachlorocyclohexane Dumpsite.</title>
        <authorList>
            <person name="Saxena A."/>
            <person name="Nayyar N."/>
            <person name="Sangwan N."/>
            <person name="Kumari R."/>
            <person name="Khurana J.P."/>
            <person name="Lal R."/>
        </authorList>
    </citation>
    <scope>NUCLEOTIDE SEQUENCE [LARGE SCALE GENOMIC DNA]</scope>
    <source>
        <strain evidence="2 3">LE124</strain>
    </source>
</reference>
<dbReference type="Proteomes" id="UP000015527">
    <property type="component" value="Unassembled WGS sequence"/>
</dbReference>